<protein>
    <submittedName>
        <fullName evidence="1">Uncharacterized protein</fullName>
    </submittedName>
</protein>
<sequence length="75" mass="8206">IISNICDSLQNTISINILISTIHSRISISLFVFSRVDVGVSELKVSQFILRVELRAGWVSKSSSIKLASNRSSIG</sequence>
<organism evidence="1">
    <name type="scientific">Lepeophtheirus salmonis</name>
    <name type="common">Salmon louse</name>
    <name type="synonym">Caligus salmonis</name>
    <dbReference type="NCBI Taxonomy" id="72036"/>
    <lineage>
        <taxon>Eukaryota</taxon>
        <taxon>Metazoa</taxon>
        <taxon>Ecdysozoa</taxon>
        <taxon>Arthropoda</taxon>
        <taxon>Crustacea</taxon>
        <taxon>Multicrustacea</taxon>
        <taxon>Hexanauplia</taxon>
        <taxon>Copepoda</taxon>
        <taxon>Siphonostomatoida</taxon>
        <taxon>Caligidae</taxon>
        <taxon>Lepeophtheirus</taxon>
    </lineage>
</organism>
<proteinExistence type="predicted"/>
<dbReference type="EMBL" id="HACA01032093">
    <property type="protein sequence ID" value="CDW49454.1"/>
    <property type="molecule type" value="Transcribed_RNA"/>
</dbReference>
<reference evidence="1" key="1">
    <citation type="submission" date="2014-05" db="EMBL/GenBank/DDBJ databases">
        <authorList>
            <person name="Chronopoulou M."/>
        </authorList>
    </citation>
    <scope>NUCLEOTIDE SEQUENCE</scope>
    <source>
        <tissue evidence="1">Whole organism</tissue>
    </source>
</reference>
<accession>A0A0K2VG65</accession>
<dbReference type="AlphaFoldDB" id="A0A0K2VG65"/>
<name>A0A0K2VG65_LEPSM</name>
<evidence type="ECO:0000313" key="1">
    <source>
        <dbReference type="EMBL" id="CDW49454.1"/>
    </source>
</evidence>
<feature type="non-terminal residue" evidence="1">
    <location>
        <position position="1"/>
    </location>
</feature>